<keyword evidence="3" id="KW-1185">Reference proteome</keyword>
<comment type="caution">
    <text evidence="2">The sequence shown here is derived from an EMBL/GenBank/DDBJ whole genome shotgun (WGS) entry which is preliminary data.</text>
</comment>
<dbReference type="AlphaFoldDB" id="A0A2P7MVE1"/>
<evidence type="ECO:0000313" key="2">
    <source>
        <dbReference type="EMBL" id="PSJ05193.1"/>
    </source>
</evidence>
<sequence length="131" mass="14110">MPSSEPSFLLVFDQGLATLAMALRSVLEALSLGTVLLGLLITLRQAWQGWRARRRGPSSFQAVRLTFGSWLAMALEFQLGADIVATSTAPTGAHLVQLGVVAVIRTLLNVFLARDLEAEASHRSLSPEGRP</sequence>
<evidence type="ECO:0000256" key="1">
    <source>
        <dbReference type="SAM" id="Phobius"/>
    </source>
</evidence>
<dbReference type="OrthoDB" id="9812897at2"/>
<dbReference type="Proteomes" id="UP000243002">
    <property type="component" value="Unassembled WGS sequence"/>
</dbReference>
<feature type="transmembrane region" description="Helical" evidence="1">
    <location>
        <begin position="20"/>
        <end position="41"/>
    </location>
</feature>
<dbReference type="EMBL" id="PXXO01000007">
    <property type="protein sequence ID" value="PSJ05193.1"/>
    <property type="molecule type" value="Genomic_DNA"/>
</dbReference>
<dbReference type="RefSeq" id="WP_106502818.1">
    <property type="nucleotide sequence ID" value="NZ_PXXO01000007.1"/>
</dbReference>
<reference evidence="2 3" key="1">
    <citation type="journal article" date="2018" name="Environ. Microbiol.">
        <title>Ecological and genomic features of two widespread freshwater picocyanobacteria.</title>
        <authorList>
            <person name="Cabello-Yeves P.J."/>
            <person name="Picazo A."/>
            <person name="Camacho A."/>
            <person name="Callieri C."/>
            <person name="Rosselli R."/>
            <person name="Roda-Garcia J.J."/>
            <person name="Coutinho F.H."/>
            <person name="Rodriguez-Valera F."/>
        </authorList>
    </citation>
    <scope>NUCLEOTIDE SEQUENCE [LARGE SCALE GENOMIC DNA]</scope>
    <source>
        <strain evidence="2 3">Tous</strain>
    </source>
</reference>
<protein>
    <recommendedName>
        <fullName evidence="4">DUF1622 domain-containing protein</fullName>
    </recommendedName>
</protein>
<evidence type="ECO:0000313" key="3">
    <source>
        <dbReference type="Proteomes" id="UP000243002"/>
    </source>
</evidence>
<evidence type="ECO:0008006" key="4">
    <source>
        <dbReference type="Google" id="ProtNLM"/>
    </source>
</evidence>
<organism evidence="2 3">
    <name type="scientific">Cyanobium usitatum str. Tous</name>
    <dbReference type="NCBI Taxonomy" id="2116684"/>
    <lineage>
        <taxon>Bacteria</taxon>
        <taxon>Bacillati</taxon>
        <taxon>Cyanobacteriota</taxon>
        <taxon>Cyanophyceae</taxon>
        <taxon>Synechococcales</taxon>
        <taxon>Prochlorococcaceae</taxon>
        <taxon>Cyanobium</taxon>
    </lineage>
</organism>
<dbReference type="Pfam" id="PF07784">
    <property type="entry name" value="DUF1622"/>
    <property type="match status" value="1"/>
</dbReference>
<dbReference type="PANTHER" id="PTHR38468">
    <property type="entry name" value="SLL0939 PROTEIN"/>
    <property type="match status" value="1"/>
</dbReference>
<keyword evidence="1" id="KW-0472">Membrane</keyword>
<keyword evidence="1" id="KW-0812">Transmembrane</keyword>
<feature type="transmembrane region" description="Helical" evidence="1">
    <location>
        <begin position="93"/>
        <end position="113"/>
    </location>
</feature>
<gene>
    <name evidence="2" type="ORF">C7K55_07605</name>
</gene>
<accession>A0A2P7MVE1</accession>
<proteinExistence type="predicted"/>
<name>A0A2P7MVE1_9CYAN</name>
<keyword evidence="1" id="KW-1133">Transmembrane helix</keyword>
<dbReference type="PANTHER" id="PTHR38468:SF1">
    <property type="entry name" value="SLL0939 PROTEIN"/>
    <property type="match status" value="1"/>
</dbReference>
<feature type="transmembrane region" description="Helical" evidence="1">
    <location>
        <begin position="62"/>
        <end position="81"/>
    </location>
</feature>
<dbReference type="InterPro" id="IPR012427">
    <property type="entry name" value="DUF1622"/>
</dbReference>